<keyword evidence="3" id="KW-1185">Reference proteome</keyword>
<name>A0A8H8DI93_9FUNG</name>
<feature type="region of interest" description="Disordered" evidence="1">
    <location>
        <begin position="172"/>
        <end position="191"/>
    </location>
</feature>
<feature type="compositionally biased region" description="Basic residues" evidence="1">
    <location>
        <begin position="172"/>
        <end position="184"/>
    </location>
</feature>
<dbReference type="EMBL" id="JAEFCI010006529">
    <property type="protein sequence ID" value="KAG5459624.1"/>
    <property type="molecule type" value="Genomic_DNA"/>
</dbReference>
<sequence>AFRLHAHHAGPARLHRLVARPCHRPHAAAFRVLRPLHVRPLRGVPPPTPDLVLLPPAGVPPPDLRRVLVRQRGPLVGHRAADALAGRRRPRVRGGPGRRRAGRRARRRRGLLLLLPRAVLRVLRARRHVPRGVRAPAAVGVVSHRRAPQAGRAAAVGGRVAVRGLARRQNGIRRGGRAPRRPGRRPAAAAPARRVVRARPRPRRRIMLPSVQARGPRVRSPGVLPAPGHQGGHAFLSRASGDRRGLGVRQPAALGVVLAKRVPVPRRRLEAVLARRRDRLGGEE</sequence>
<protein>
    <submittedName>
        <fullName evidence="2">Uncharacterized protein</fullName>
    </submittedName>
</protein>
<dbReference type="AlphaFoldDB" id="A0A8H8DI93"/>
<dbReference type="Proteomes" id="UP000673691">
    <property type="component" value="Unassembled WGS sequence"/>
</dbReference>
<proteinExistence type="predicted"/>
<gene>
    <name evidence="2" type="ORF">BJ554DRAFT_8427</name>
</gene>
<feature type="region of interest" description="Disordered" evidence="1">
    <location>
        <begin position="213"/>
        <end position="238"/>
    </location>
</feature>
<evidence type="ECO:0000256" key="1">
    <source>
        <dbReference type="SAM" id="MobiDB-lite"/>
    </source>
</evidence>
<comment type="caution">
    <text evidence="2">The sequence shown here is derived from an EMBL/GenBank/DDBJ whole genome shotgun (WGS) entry which is preliminary data.</text>
</comment>
<organism evidence="2 3">
    <name type="scientific">Olpidium bornovanus</name>
    <dbReference type="NCBI Taxonomy" id="278681"/>
    <lineage>
        <taxon>Eukaryota</taxon>
        <taxon>Fungi</taxon>
        <taxon>Fungi incertae sedis</taxon>
        <taxon>Olpidiomycota</taxon>
        <taxon>Olpidiomycotina</taxon>
        <taxon>Olpidiomycetes</taxon>
        <taxon>Olpidiales</taxon>
        <taxon>Olpidiaceae</taxon>
        <taxon>Olpidium</taxon>
    </lineage>
</organism>
<evidence type="ECO:0000313" key="2">
    <source>
        <dbReference type="EMBL" id="KAG5459624.1"/>
    </source>
</evidence>
<feature type="non-terminal residue" evidence="2">
    <location>
        <position position="1"/>
    </location>
</feature>
<accession>A0A8H8DI93</accession>
<evidence type="ECO:0000313" key="3">
    <source>
        <dbReference type="Proteomes" id="UP000673691"/>
    </source>
</evidence>
<reference evidence="2 3" key="1">
    <citation type="journal article" name="Sci. Rep.">
        <title>Genome-scale phylogenetic analyses confirm Olpidium as the closest living zoosporic fungus to the non-flagellated, terrestrial fungi.</title>
        <authorList>
            <person name="Chang Y."/>
            <person name="Rochon D."/>
            <person name="Sekimoto S."/>
            <person name="Wang Y."/>
            <person name="Chovatia M."/>
            <person name="Sandor L."/>
            <person name="Salamov A."/>
            <person name="Grigoriev I.V."/>
            <person name="Stajich J.E."/>
            <person name="Spatafora J.W."/>
        </authorList>
    </citation>
    <scope>NUCLEOTIDE SEQUENCE [LARGE SCALE GENOMIC DNA]</scope>
    <source>
        <strain evidence="2">S191</strain>
    </source>
</reference>